<dbReference type="EMBL" id="CABFUZ020000107">
    <property type="protein sequence ID" value="VVM06153.1"/>
    <property type="molecule type" value="Genomic_DNA"/>
</dbReference>
<feature type="domain" description="CAAX prenyl protease 2/Lysostaphin resistance protein A-like" evidence="2">
    <location>
        <begin position="158"/>
        <end position="244"/>
    </location>
</feature>
<dbReference type="RefSeq" id="WP_142525022.1">
    <property type="nucleotide sequence ID" value="NZ_CABFUZ020000107.1"/>
</dbReference>
<evidence type="ECO:0000313" key="4">
    <source>
        <dbReference type="Proteomes" id="UP000381693"/>
    </source>
</evidence>
<sequence>MNEITGKLLHQYGTLVLGFFAASFAAALSFGIVFRRLQKEGRLRYGQAPTIFFSSIELVTVLLFLISGVFFSAGSLLALVAILLLVRFHRLDYAAYFGTKRMSPWQIVAVGFWIALAADLPLRLVAGLGELVGQALGVPAPPQPAIELFLRTRSWPLLSLLLVFILVLAPVGEEVLFRGFLYVYLKNRLSRGAALVLTALLFALLHFHWPTFLPLFFFGLLLGVAYEFSGCLLLSVAIHCWFNSFTTGLLLLAKFG</sequence>
<comment type="caution">
    <text evidence="3">The sequence shown here is derived from an EMBL/GenBank/DDBJ whole genome shotgun (WGS) entry which is preliminary data.</text>
</comment>
<evidence type="ECO:0000256" key="1">
    <source>
        <dbReference type="SAM" id="Phobius"/>
    </source>
</evidence>
<feature type="transmembrane region" description="Helical" evidence="1">
    <location>
        <begin position="157"/>
        <end position="177"/>
    </location>
</feature>
<organism evidence="3 4">
    <name type="scientific">Methylacidimicrobium cyclopophantes</name>
    <dbReference type="NCBI Taxonomy" id="1041766"/>
    <lineage>
        <taxon>Bacteria</taxon>
        <taxon>Pseudomonadati</taxon>
        <taxon>Verrucomicrobiota</taxon>
        <taxon>Methylacidimicrobium</taxon>
    </lineage>
</organism>
<feature type="transmembrane region" description="Helical" evidence="1">
    <location>
        <begin position="107"/>
        <end position="126"/>
    </location>
</feature>
<dbReference type="OrthoDB" id="9782250at2"/>
<dbReference type="Pfam" id="PF02517">
    <property type="entry name" value="Rce1-like"/>
    <property type="match status" value="1"/>
</dbReference>
<feature type="transmembrane region" description="Helical" evidence="1">
    <location>
        <begin position="215"/>
        <end position="242"/>
    </location>
</feature>
<dbReference type="Proteomes" id="UP000381693">
    <property type="component" value="Unassembled WGS sequence"/>
</dbReference>
<dbReference type="InterPro" id="IPR003675">
    <property type="entry name" value="Rce1/LyrA-like_dom"/>
</dbReference>
<feature type="transmembrane region" description="Helical" evidence="1">
    <location>
        <begin position="189"/>
        <end position="209"/>
    </location>
</feature>
<dbReference type="PANTHER" id="PTHR43592:SF15">
    <property type="entry name" value="CAAX AMINO TERMINAL PROTEASE FAMILY PROTEIN"/>
    <property type="match status" value="1"/>
</dbReference>
<dbReference type="PANTHER" id="PTHR43592">
    <property type="entry name" value="CAAX AMINO TERMINAL PROTEASE"/>
    <property type="match status" value="1"/>
</dbReference>
<dbReference type="GO" id="GO:0080120">
    <property type="term" value="P:CAAX-box protein maturation"/>
    <property type="evidence" value="ECO:0007669"/>
    <property type="project" value="UniProtKB-ARBA"/>
</dbReference>
<gene>
    <name evidence="3" type="ORF">MAMC_00969</name>
</gene>
<proteinExistence type="predicted"/>
<dbReference type="AlphaFoldDB" id="A0A5E6MEA2"/>
<dbReference type="GO" id="GO:0004175">
    <property type="term" value="F:endopeptidase activity"/>
    <property type="evidence" value="ECO:0007669"/>
    <property type="project" value="UniProtKB-ARBA"/>
</dbReference>
<feature type="transmembrane region" description="Helical" evidence="1">
    <location>
        <begin position="61"/>
        <end position="86"/>
    </location>
</feature>
<keyword evidence="1" id="KW-1133">Transmembrane helix</keyword>
<name>A0A5E6MEA2_9BACT</name>
<keyword evidence="1" id="KW-0472">Membrane</keyword>
<feature type="transmembrane region" description="Helical" evidence="1">
    <location>
        <begin position="12"/>
        <end position="34"/>
    </location>
</feature>
<protein>
    <recommendedName>
        <fullName evidence="2">CAAX prenyl protease 2/Lysostaphin resistance protein A-like domain-containing protein</fullName>
    </recommendedName>
</protein>
<accession>A0A5E6MEA2</accession>
<keyword evidence="4" id="KW-1185">Reference proteome</keyword>
<reference evidence="3" key="1">
    <citation type="submission" date="2019-09" db="EMBL/GenBank/DDBJ databases">
        <authorList>
            <person name="Cremers G."/>
        </authorList>
    </citation>
    <scope>NUCLEOTIDE SEQUENCE [LARGE SCALE GENOMIC DNA]</scope>
    <source>
        <strain evidence="3">3B</strain>
    </source>
</reference>
<evidence type="ECO:0000259" key="2">
    <source>
        <dbReference type="Pfam" id="PF02517"/>
    </source>
</evidence>
<evidence type="ECO:0000313" key="3">
    <source>
        <dbReference type="EMBL" id="VVM06153.1"/>
    </source>
</evidence>
<keyword evidence="1" id="KW-0812">Transmembrane</keyword>